<keyword evidence="3" id="KW-1185">Reference proteome</keyword>
<accession>A0A1H2BE71</accession>
<reference evidence="3" key="2">
    <citation type="submission" date="2016-10" db="EMBL/GenBank/DDBJ databases">
        <authorList>
            <person name="Varghese N."/>
            <person name="Submissions S."/>
        </authorList>
    </citation>
    <scope>NUCLEOTIDE SEQUENCE [LARGE SCALE GENOMIC DNA]</scope>
    <source>
        <strain evidence="3">GAS369</strain>
    </source>
</reference>
<evidence type="ECO:0000313" key="1">
    <source>
        <dbReference type="EMBL" id="SDS76815.1"/>
    </source>
</evidence>
<dbReference type="AlphaFoldDB" id="A0A1H2BE71"/>
<proteinExistence type="predicted"/>
<reference evidence="2" key="1">
    <citation type="submission" date="2016-10" db="EMBL/GenBank/DDBJ databases">
        <authorList>
            <person name="de Groot N.N."/>
        </authorList>
    </citation>
    <scope>NUCLEOTIDE SEQUENCE [LARGE SCALE GENOMIC DNA]</scope>
    <source>
        <strain evidence="2">GAS369</strain>
    </source>
</reference>
<evidence type="ECO:0000313" key="3">
    <source>
        <dbReference type="Proteomes" id="UP000243904"/>
    </source>
</evidence>
<dbReference type="EMBL" id="LT629750">
    <property type="protein sequence ID" value="SDS76815.1"/>
    <property type="molecule type" value="Genomic_DNA"/>
</dbReference>
<dbReference type="RefSeq" id="WP_100386615.1">
    <property type="nucleotide sequence ID" value="NZ_LT629750.1"/>
</dbReference>
<gene>
    <name evidence="1" type="ORF">SAMN05444158_3134</name>
    <name evidence="2" type="ORF">SAMN05444158_7078</name>
</gene>
<name>A0A1H2BE71_9BRAD</name>
<sequence length="88" mass="9218">MNSPRSQLATAALDTLHGARGLPPAEAAIKLHEFLESISTSLPEGDRLADASAALKTLVGKLETEGSATDDDWEHAIETMLSCANEAS</sequence>
<organism evidence="2 3">
    <name type="scientific">Bradyrhizobium canariense</name>
    <dbReference type="NCBI Taxonomy" id="255045"/>
    <lineage>
        <taxon>Bacteria</taxon>
        <taxon>Pseudomonadati</taxon>
        <taxon>Pseudomonadota</taxon>
        <taxon>Alphaproteobacteria</taxon>
        <taxon>Hyphomicrobiales</taxon>
        <taxon>Nitrobacteraceae</taxon>
        <taxon>Bradyrhizobium</taxon>
    </lineage>
</organism>
<protein>
    <submittedName>
        <fullName evidence="2">Uncharacterized protein</fullName>
    </submittedName>
</protein>
<evidence type="ECO:0000313" key="2">
    <source>
        <dbReference type="EMBL" id="SDT56478.1"/>
    </source>
</evidence>
<dbReference type="EMBL" id="LT629750">
    <property type="protein sequence ID" value="SDT56478.1"/>
    <property type="molecule type" value="Genomic_DNA"/>
</dbReference>
<dbReference type="Proteomes" id="UP000243904">
    <property type="component" value="Chromosome I"/>
</dbReference>